<dbReference type="EMBL" id="CP005746">
    <property type="protein sequence ID" value="AHH11129.1"/>
    <property type="molecule type" value="Genomic_DNA"/>
</dbReference>
<proteinExistence type="predicted"/>
<gene>
    <name evidence="2" type="ORF">BCO_0900025</name>
</gene>
<keyword evidence="3" id="KW-1185">Reference proteome</keyword>
<sequence>MKKFNFVFCMLVLFVVSCESSSYSQFGFVPQFSSTGLSERIALYQASDGSESKEALFNSLKVILRGYKDSFANAKIKFKNVNHKLKIPSEQLQKYLNEYPNRYGDERMKEYLNKYVSRPYKIQEDYVYAGINYDESVIERLNVIMDKLNVNSLSNDSENVVFGLLSNLCNSVMLLESIIDKALSNDNFAQTKQKSEIGQLCWLIDDFLKSRDRFVLNLRDKLLSMNVLAGSQFIMSELKRFFSKDGELTAMVKHLLDKAYILQDLMK</sequence>
<feature type="chain" id="PRO_5004872866" description="Lipoprotein" evidence="1">
    <location>
        <begin position="25"/>
        <end position="267"/>
    </location>
</feature>
<evidence type="ECO:0000313" key="3">
    <source>
        <dbReference type="Proteomes" id="UP000019330"/>
    </source>
</evidence>
<evidence type="ECO:0000256" key="1">
    <source>
        <dbReference type="SAM" id="SignalP"/>
    </source>
</evidence>
<name>W5SV87_9SPIR</name>
<evidence type="ECO:0008006" key="4">
    <source>
        <dbReference type="Google" id="ProtNLM"/>
    </source>
</evidence>
<keyword evidence="2" id="KW-0614">Plasmid</keyword>
<dbReference type="AlphaFoldDB" id="W5SV87"/>
<evidence type="ECO:0000313" key="2">
    <source>
        <dbReference type="EMBL" id="AHH11129.1"/>
    </source>
</evidence>
<reference evidence="2" key="1">
    <citation type="submission" date="2013-04" db="EMBL/GenBank/DDBJ databases">
        <title>Comparative Genomics of Relapsing Fever Spirochetes.</title>
        <authorList>
            <person name="Schwan T.G."/>
            <person name="Raffel S.J."/>
            <person name="Porcella S.F."/>
            <person name="Martens C.A."/>
            <person name="Bruno D.P."/>
            <person name="Ricklefs S.M."/>
            <person name="Barbian K.B."/>
        </authorList>
    </citation>
    <scope>NUCLEOTIDE SEQUENCE</scope>
    <source>
        <strain evidence="2">Co53</strain>
        <plasmid evidence="2">unnamed</plasmid>
    </source>
</reference>
<dbReference type="RefSeq" id="WP_025408480.1">
    <property type="nucleotide sequence ID" value="NZ_CP005746.1"/>
</dbReference>
<feature type="signal peptide" evidence="1">
    <location>
        <begin position="1"/>
        <end position="24"/>
    </location>
</feature>
<keyword evidence="1" id="KW-0732">Signal</keyword>
<geneLocation type="plasmid" evidence="2 3">
    <name>unnamed</name>
</geneLocation>
<organism evidence="2">
    <name type="scientific">Borrelia coriaceae ATCC 43381</name>
    <dbReference type="NCBI Taxonomy" id="1408429"/>
    <lineage>
        <taxon>Bacteria</taxon>
        <taxon>Pseudomonadati</taxon>
        <taxon>Spirochaetota</taxon>
        <taxon>Spirochaetia</taxon>
        <taxon>Spirochaetales</taxon>
        <taxon>Borreliaceae</taxon>
        <taxon>Borrelia</taxon>
    </lineage>
</organism>
<accession>W5SV87</accession>
<protein>
    <recommendedName>
        <fullName evidence="4">Lipoprotein</fullName>
    </recommendedName>
</protein>
<dbReference type="HOGENOM" id="CLU_1040784_0_0_12"/>
<dbReference type="Proteomes" id="UP000019330">
    <property type="component" value="Plasmid unnamed"/>
</dbReference>
<dbReference type="PROSITE" id="PS51257">
    <property type="entry name" value="PROKAR_LIPOPROTEIN"/>
    <property type="match status" value="1"/>
</dbReference>